<sequence length="243" mass="27570">MCKVCAGKGLKMIRIRKAQERGHADHGWLDTFHTFSFADYQDPEHMRFRALRVMNEDVVQPGQGFGTHPHRDMEIVTYVLEGALEHKDSMGHGEVLRAGEFQRMSAGTGITHSEFNPSETEPVHLYQIWLYPERKGIEPSYEQKRFPRSEQQNQLRLVASPQAEQGALLIHQDAQIFLSQIDKGETVSYELAEGRHAWLQVLRGTVVLNDMPLETSDGAAISDIREITILATDNAEIMLFDLA</sequence>
<dbReference type="FunFam" id="2.60.120.10:FF:000021">
    <property type="entry name" value="Quercetin 2,3-dioxygenase"/>
    <property type="match status" value="1"/>
</dbReference>
<feature type="domain" description="Pirin N-terminal" evidence="4">
    <location>
        <begin position="17"/>
        <end position="130"/>
    </location>
</feature>
<keyword evidence="2" id="KW-0479">Metal-binding</keyword>
<dbReference type="Proteomes" id="UP000317171">
    <property type="component" value="Chromosome"/>
</dbReference>
<protein>
    <submittedName>
        <fullName evidence="6">Quercetin 2,3-dioxygenase</fullName>
        <ecNumber evidence="6">1.13.11.24</ecNumber>
    </submittedName>
</protein>
<evidence type="ECO:0000259" key="4">
    <source>
        <dbReference type="Pfam" id="PF02678"/>
    </source>
</evidence>
<dbReference type="GO" id="GO:0046872">
    <property type="term" value="F:metal ion binding"/>
    <property type="evidence" value="ECO:0007669"/>
    <property type="project" value="UniProtKB-KW"/>
</dbReference>
<dbReference type="InterPro" id="IPR012093">
    <property type="entry name" value="Pirin"/>
</dbReference>
<dbReference type="PANTHER" id="PTHR43212">
    <property type="entry name" value="QUERCETIN 2,3-DIOXYGENASE"/>
    <property type="match status" value="1"/>
</dbReference>
<dbReference type="Pfam" id="PF02678">
    <property type="entry name" value="Pirin"/>
    <property type="match status" value="1"/>
</dbReference>
<evidence type="ECO:0000313" key="6">
    <source>
        <dbReference type="EMBL" id="QDT44144.1"/>
    </source>
</evidence>
<keyword evidence="7" id="KW-1185">Reference proteome</keyword>
<evidence type="ECO:0000256" key="1">
    <source>
        <dbReference type="ARBA" id="ARBA00008416"/>
    </source>
</evidence>
<keyword evidence="6" id="KW-0223">Dioxygenase</keyword>
<evidence type="ECO:0000259" key="5">
    <source>
        <dbReference type="Pfam" id="PF17954"/>
    </source>
</evidence>
<feature type="binding site" evidence="2">
    <location>
        <position position="70"/>
    </location>
    <ligand>
        <name>Fe cation</name>
        <dbReference type="ChEBI" id="CHEBI:24875"/>
    </ligand>
</feature>
<organism evidence="6 7">
    <name type="scientific">Gimesia alba</name>
    <dbReference type="NCBI Taxonomy" id="2527973"/>
    <lineage>
        <taxon>Bacteria</taxon>
        <taxon>Pseudomonadati</taxon>
        <taxon>Planctomycetota</taxon>
        <taxon>Planctomycetia</taxon>
        <taxon>Planctomycetales</taxon>
        <taxon>Planctomycetaceae</taxon>
        <taxon>Gimesia</taxon>
    </lineage>
</organism>
<dbReference type="SUPFAM" id="SSF51182">
    <property type="entry name" value="RmlC-like cupins"/>
    <property type="match status" value="1"/>
</dbReference>
<feature type="binding site" evidence="2">
    <location>
        <position position="68"/>
    </location>
    <ligand>
        <name>Fe cation</name>
        <dbReference type="ChEBI" id="CHEBI:24875"/>
    </ligand>
</feature>
<dbReference type="InterPro" id="IPR011051">
    <property type="entry name" value="RmlC_Cupin_sf"/>
</dbReference>
<proteinExistence type="inferred from homology"/>
<dbReference type="KEGG" id="gaz:Pan241w_42500"/>
<gene>
    <name evidence="6" type="primary">yhhW</name>
    <name evidence="6" type="ORF">Pan241w_42500</name>
</gene>
<feature type="domain" description="Quercetin 2,3-dioxygenase C-terminal cupin" evidence="5">
    <location>
        <begin position="157"/>
        <end position="242"/>
    </location>
</feature>
<keyword evidence="2" id="KW-0408">Iron</keyword>
<dbReference type="PIRSF" id="PIRSF006232">
    <property type="entry name" value="Pirin"/>
    <property type="match status" value="1"/>
</dbReference>
<dbReference type="GO" id="GO:0008127">
    <property type="term" value="F:quercetin 2,3-dioxygenase activity"/>
    <property type="evidence" value="ECO:0007669"/>
    <property type="project" value="UniProtKB-EC"/>
</dbReference>
<dbReference type="AlphaFoldDB" id="A0A517RJW6"/>
<evidence type="ECO:0000313" key="7">
    <source>
        <dbReference type="Proteomes" id="UP000317171"/>
    </source>
</evidence>
<dbReference type="CDD" id="cd20311">
    <property type="entry name" value="cupin_Yhhw_C"/>
    <property type="match status" value="1"/>
</dbReference>
<keyword evidence="6" id="KW-0560">Oxidoreductase</keyword>
<comment type="cofactor">
    <cofactor evidence="2">
        <name>Fe cation</name>
        <dbReference type="ChEBI" id="CHEBI:24875"/>
    </cofactor>
    <text evidence="2">Binds 1 Fe cation per subunit.</text>
</comment>
<dbReference type="CDD" id="cd02910">
    <property type="entry name" value="cupin_Yhhw_N"/>
    <property type="match status" value="1"/>
</dbReference>
<comment type="similarity">
    <text evidence="1 3">Belongs to the pirin family.</text>
</comment>
<reference evidence="6 7" key="1">
    <citation type="submission" date="2019-02" db="EMBL/GenBank/DDBJ databases">
        <title>Deep-cultivation of Planctomycetes and their phenomic and genomic characterization uncovers novel biology.</title>
        <authorList>
            <person name="Wiegand S."/>
            <person name="Jogler M."/>
            <person name="Boedeker C."/>
            <person name="Pinto D."/>
            <person name="Vollmers J."/>
            <person name="Rivas-Marin E."/>
            <person name="Kohn T."/>
            <person name="Peeters S.H."/>
            <person name="Heuer A."/>
            <person name="Rast P."/>
            <person name="Oberbeckmann S."/>
            <person name="Bunk B."/>
            <person name="Jeske O."/>
            <person name="Meyerdierks A."/>
            <person name="Storesund J.E."/>
            <person name="Kallscheuer N."/>
            <person name="Luecker S."/>
            <person name="Lage O.M."/>
            <person name="Pohl T."/>
            <person name="Merkel B.J."/>
            <person name="Hornburger P."/>
            <person name="Mueller R.-W."/>
            <person name="Bruemmer F."/>
            <person name="Labrenz M."/>
            <person name="Spormann A.M."/>
            <person name="Op den Camp H."/>
            <person name="Overmann J."/>
            <person name="Amann R."/>
            <person name="Jetten M.S.M."/>
            <person name="Mascher T."/>
            <person name="Medema M.H."/>
            <person name="Devos D.P."/>
            <person name="Kaster A.-K."/>
            <person name="Ovreas L."/>
            <person name="Rohde M."/>
            <person name="Galperin M.Y."/>
            <person name="Jogler C."/>
        </authorList>
    </citation>
    <scope>NUCLEOTIDE SEQUENCE [LARGE SCALE GENOMIC DNA]</scope>
    <source>
        <strain evidence="6 7">Pan241w</strain>
    </source>
</reference>
<name>A0A517RJW6_9PLAN</name>
<dbReference type="PANTHER" id="PTHR43212:SF3">
    <property type="entry name" value="QUERCETIN 2,3-DIOXYGENASE"/>
    <property type="match status" value="1"/>
</dbReference>
<dbReference type="InterPro" id="IPR041602">
    <property type="entry name" value="Quercetinase_C"/>
</dbReference>
<dbReference type="Pfam" id="PF17954">
    <property type="entry name" value="Pirin_C_2"/>
    <property type="match status" value="1"/>
</dbReference>
<feature type="binding site" evidence="2">
    <location>
        <position position="112"/>
    </location>
    <ligand>
        <name>Fe cation</name>
        <dbReference type="ChEBI" id="CHEBI:24875"/>
    </ligand>
</feature>
<accession>A0A517RJW6</accession>
<evidence type="ECO:0000256" key="2">
    <source>
        <dbReference type="PIRSR" id="PIRSR006232-1"/>
    </source>
</evidence>
<dbReference type="InterPro" id="IPR014710">
    <property type="entry name" value="RmlC-like_jellyroll"/>
</dbReference>
<feature type="binding site" evidence="2">
    <location>
        <position position="114"/>
    </location>
    <ligand>
        <name>Fe cation</name>
        <dbReference type="ChEBI" id="CHEBI:24875"/>
    </ligand>
</feature>
<dbReference type="EMBL" id="CP036269">
    <property type="protein sequence ID" value="QDT44144.1"/>
    <property type="molecule type" value="Genomic_DNA"/>
</dbReference>
<evidence type="ECO:0000256" key="3">
    <source>
        <dbReference type="RuleBase" id="RU003457"/>
    </source>
</evidence>
<dbReference type="Gene3D" id="2.60.120.10">
    <property type="entry name" value="Jelly Rolls"/>
    <property type="match status" value="2"/>
</dbReference>
<dbReference type="EC" id="1.13.11.24" evidence="6"/>
<dbReference type="InterPro" id="IPR003829">
    <property type="entry name" value="Pirin_N_dom"/>
</dbReference>